<evidence type="ECO:0000256" key="1">
    <source>
        <dbReference type="ARBA" id="ARBA00005842"/>
    </source>
</evidence>
<keyword evidence="2 11" id="KW-0808">Transferase</keyword>
<dbReference type="AlphaFoldDB" id="A0A3L6FPJ5"/>
<comment type="similarity">
    <text evidence="1">Belongs to the IPP transferase family.</text>
</comment>
<proteinExistence type="inferred from homology"/>
<comment type="caution">
    <text evidence="11">The sequence shown here is derived from an EMBL/GenBank/DDBJ whole genome shotgun (WGS) entry which is preliminary data.</text>
</comment>
<dbReference type="GO" id="GO:0005737">
    <property type="term" value="C:cytoplasm"/>
    <property type="evidence" value="ECO:0007669"/>
    <property type="project" value="UniProtKB-ARBA"/>
</dbReference>
<sequence>MEHGAVAGKPKVVFVLGATATGKSKLAIALAERFNGEVINADKIQVHDGVPIITNKVTEEEQGGVPHHLLSVRHPDADFTAEEFRREAASAVARVLSAGRLPVVAGGSNTYIEALVEGDGAAFRLAHDLLFVWVDAERELLEWYAALRVDEMVARGLVSEARAAFGGAGVDYNHGVRRAIGLPEMHAYLVAEHEGVAGEAELAAMLERAVREIKDNTFRLARTQAEKIRRLSTLDGWDVRRIDVTPVFARKADGTECHELTWKKQVWEPCEEMVRAFLEPSLTAVPGVAVTEEGNAGVVATAAPAGDVVVPTGDVVTAVADA</sequence>
<dbReference type="GO" id="GO:0052622">
    <property type="term" value="F:ATP/ADP dimethylallyltransferase activity"/>
    <property type="evidence" value="ECO:0007669"/>
    <property type="project" value="UniProtKB-EC"/>
</dbReference>
<comment type="catalytic activity">
    <reaction evidence="7">
        <text>dimethylallyl diphosphate + ATP = N(6)-(dimethylallyl)adenosine 5'-triphosphate + diphosphate</text>
        <dbReference type="Rhea" id="RHEA:36331"/>
        <dbReference type="ChEBI" id="CHEBI:30616"/>
        <dbReference type="ChEBI" id="CHEBI:33019"/>
        <dbReference type="ChEBI" id="CHEBI:57623"/>
        <dbReference type="ChEBI" id="CHEBI:73532"/>
        <dbReference type="EC" id="2.5.1.112"/>
    </reaction>
</comment>
<dbReference type="EMBL" id="NCVQ01000003">
    <property type="protein sequence ID" value="PWZ36815.1"/>
    <property type="molecule type" value="Genomic_DNA"/>
</dbReference>
<dbReference type="ExpressionAtlas" id="A0A3L6FPJ5">
    <property type="expression patterns" value="baseline"/>
</dbReference>
<name>A0A3L6FPJ5_MAIZE</name>
<dbReference type="Gene3D" id="1.10.287.890">
    <property type="entry name" value="Crystal structure of tRNA isopentenylpyrophosphate transferase (bh2366) domain"/>
    <property type="match status" value="1"/>
</dbReference>
<evidence type="ECO:0000256" key="8">
    <source>
        <dbReference type="ARBA" id="ARBA00052386"/>
    </source>
</evidence>
<comment type="function">
    <text evidence="9">Involved in cytokinin biosynthesis. Catalyzes the transfer of an isopentenyl group from dimethylallyl diphosphate (DMAPP) to ATP and ADP.</text>
</comment>
<dbReference type="SUPFAM" id="SSF52540">
    <property type="entry name" value="P-loop containing nucleoside triphosphate hydrolases"/>
    <property type="match status" value="1"/>
</dbReference>
<evidence type="ECO:0000256" key="3">
    <source>
        <dbReference type="ARBA" id="ARBA00022712"/>
    </source>
</evidence>
<keyword evidence="3" id="KW-0203">Cytokinin biosynthesis</keyword>
<reference evidence="11 12" key="1">
    <citation type="journal article" date="2018" name="Nat. Genet.">
        <title>Extensive intraspecific gene order and gene structural variations between Mo17 and other maize genomes.</title>
        <authorList>
            <person name="Sun S."/>
            <person name="Zhou Y."/>
            <person name="Chen J."/>
            <person name="Shi J."/>
            <person name="Zhao H."/>
            <person name="Zhao H."/>
            <person name="Song W."/>
            <person name="Zhang M."/>
            <person name="Cui Y."/>
            <person name="Dong X."/>
            <person name="Liu H."/>
            <person name="Ma X."/>
            <person name="Jiao Y."/>
            <person name="Wang B."/>
            <person name="Wei X."/>
            <person name="Stein J.C."/>
            <person name="Glaubitz J.C."/>
            <person name="Lu F."/>
            <person name="Yu G."/>
            <person name="Liang C."/>
            <person name="Fengler K."/>
            <person name="Li B."/>
            <person name="Rafalski A."/>
            <person name="Schnable P.S."/>
            <person name="Ware D.H."/>
            <person name="Buckler E.S."/>
            <person name="Lai J."/>
        </authorList>
    </citation>
    <scope>NUCLEOTIDE SEQUENCE [LARGE SCALE GENOMIC DNA]</scope>
    <source>
        <strain evidence="12">cv. Missouri 17</strain>
        <tissue evidence="11">Seedling</tissue>
    </source>
</reference>
<comment type="catalytic activity">
    <reaction evidence="8">
        <text>dimethylallyl diphosphate + ADP = N(6)-(dimethylallyl)adenosine 5'-diphosphate + diphosphate</text>
        <dbReference type="Rhea" id="RHEA:36327"/>
        <dbReference type="ChEBI" id="CHEBI:33019"/>
        <dbReference type="ChEBI" id="CHEBI:57623"/>
        <dbReference type="ChEBI" id="CHEBI:73533"/>
        <dbReference type="ChEBI" id="CHEBI:456216"/>
        <dbReference type="EC" id="2.5.1.112"/>
    </reaction>
</comment>
<keyword evidence="6" id="KW-0809">Transit peptide</keyword>
<dbReference type="PANTHER" id="PTHR11088">
    <property type="entry name" value="TRNA DIMETHYLALLYLTRANSFERASE"/>
    <property type="match status" value="1"/>
</dbReference>
<keyword evidence="4" id="KW-0547">Nucleotide-binding</keyword>
<evidence type="ECO:0000256" key="10">
    <source>
        <dbReference type="ARBA" id="ARBA00066838"/>
    </source>
</evidence>
<evidence type="ECO:0000256" key="7">
    <source>
        <dbReference type="ARBA" id="ARBA00051744"/>
    </source>
</evidence>
<accession>A0A3L6FPJ5</accession>
<evidence type="ECO:0000256" key="4">
    <source>
        <dbReference type="ARBA" id="ARBA00022741"/>
    </source>
</evidence>
<dbReference type="GO" id="GO:0005524">
    <property type="term" value="F:ATP binding"/>
    <property type="evidence" value="ECO:0007669"/>
    <property type="project" value="UniProtKB-KW"/>
</dbReference>
<evidence type="ECO:0000256" key="2">
    <source>
        <dbReference type="ARBA" id="ARBA00022679"/>
    </source>
</evidence>
<evidence type="ECO:0000313" key="11">
    <source>
        <dbReference type="EMBL" id="PWZ36815.1"/>
    </source>
</evidence>
<evidence type="ECO:0000256" key="6">
    <source>
        <dbReference type="ARBA" id="ARBA00022946"/>
    </source>
</evidence>
<dbReference type="GO" id="GO:0009691">
    <property type="term" value="P:cytokinin biosynthetic process"/>
    <property type="evidence" value="ECO:0007669"/>
    <property type="project" value="UniProtKB-KW"/>
</dbReference>
<evidence type="ECO:0000313" key="12">
    <source>
        <dbReference type="Proteomes" id="UP000251960"/>
    </source>
</evidence>
<protein>
    <recommendedName>
        <fullName evidence="10">adenylate dimethylallyltransferase (ADP/ATP-dependent)</fullName>
        <ecNumber evidence="10">2.5.1.112</ecNumber>
    </recommendedName>
</protein>
<dbReference type="GO" id="GO:0009824">
    <property type="term" value="F:AMP dimethylallyltransferase activity"/>
    <property type="evidence" value="ECO:0007669"/>
    <property type="project" value="UniProtKB-ARBA"/>
</dbReference>
<dbReference type="Pfam" id="PF01715">
    <property type="entry name" value="IPPT"/>
    <property type="match status" value="2"/>
</dbReference>
<dbReference type="EC" id="2.5.1.112" evidence="10"/>
<keyword evidence="5" id="KW-0067">ATP-binding</keyword>
<dbReference type="PANTHER" id="PTHR11088:SF37">
    <property type="entry name" value="ADENYLATE ISOPENTENYLTRANSFERASE"/>
    <property type="match status" value="1"/>
</dbReference>
<evidence type="ECO:0000256" key="9">
    <source>
        <dbReference type="ARBA" id="ARBA00055191"/>
    </source>
</evidence>
<dbReference type="InterPro" id="IPR039657">
    <property type="entry name" value="Dimethylallyltransferase"/>
</dbReference>
<organism evidence="11 12">
    <name type="scientific">Zea mays</name>
    <name type="common">Maize</name>
    <dbReference type="NCBI Taxonomy" id="4577"/>
    <lineage>
        <taxon>Eukaryota</taxon>
        <taxon>Viridiplantae</taxon>
        <taxon>Streptophyta</taxon>
        <taxon>Embryophyta</taxon>
        <taxon>Tracheophyta</taxon>
        <taxon>Spermatophyta</taxon>
        <taxon>Magnoliopsida</taxon>
        <taxon>Liliopsida</taxon>
        <taxon>Poales</taxon>
        <taxon>Poaceae</taxon>
        <taxon>PACMAD clade</taxon>
        <taxon>Panicoideae</taxon>
        <taxon>Andropogonodae</taxon>
        <taxon>Andropogoneae</taxon>
        <taxon>Tripsacinae</taxon>
        <taxon>Zea</taxon>
    </lineage>
</organism>
<gene>
    <name evidence="11" type="primary">IPT5_2</name>
    <name evidence="11" type="ORF">Zm00014a_017601</name>
</gene>
<dbReference type="InterPro" id="IPR027417">
    <property type="entry name" value="P-loop_NTPase"/>
</dbReference>
<evidence type="ECO:0000256" key="5">
    <source>
        <dbReference type="ARBA" id="ARBA00022840"/>
    </source>
</evidence>
<dbReference type="Proteomes" id="UP000251960">
    <property type="component" value="Chromosome 2"/>
</dbReference>
<dbReference type="FunFam" id="1.10.287.890:FF:000002">
    <property type="entry name" value="Adenylate isopentenyltransferase 5, chloroplastic"/>
    <property type="match status" value="1"/>
</dbReference>
<dbReference type="Gene3D" id="3.40.50.300">
    <property type="entry name" value="P-loop containing nucleotide triphosphate hydrolases"/>
    <property type="match status" value="1"/>
</dbReference>